<dbReference type="EMBL" id="CDNY01000014">
    <property type="protein sequence ID" value="CEO34009.1"/>
    <property type="molecule type" value="Genomic_DNA"/>
</dbReference>
<evidence type="ECO:0000256" key="2">
    <source>
        <dbReference type="ARBA" id="ARBA00022692"/>
    </source>
</evidence>
<dbReference type="Pfam" id="PF06803">
    <property type="entry name" value="DUF1232"/>
    <property type="match status" value="1"/>
</dbReference>
<feature type="transmembrane region" description="Helical" evidence="5">
    <location>
        <begin position="76"/>
        <end position="97"/>
    </location>
</feature>
<dbReference type="AlphaFoldDB" id="A0A9P1L158"/>
<feature type="domain" description="DUF1232" evidence="6">
    <location>
        <begin position="58"/>
        <end position="92"/>
    </location>
</feature>
<dbReference type="Proteomes" id="UP000049685">
    <property type="component" value="Unassembled WGS sequence"/>
</dbReference>
<evidence type="ECO:0000256" key="1">
    <source>
        <dbReference type="ARBA" id="ARBA00004127"/>
    </source>
</evidence>
<dbReference type="InterPro" id="IPR010652">
    <property type="entry name" value="DUF1232"/>
</dbReference>
<comment type="caution">
    <text evidence="7">The sequence shown here is derived from an EMBL/GenBank/DDBJ whole genome shotgun (WGS) entry which is preliminary data.</text>
</comment>
<organism evidence="7 8">
    <name type="scientific">Paraclostridium sordellii</name>
    <name type="common">Clostridium sordellii</name>
    <dbReference type="NCBI Taxonomy" id="1505"/>
    <lineage>
        <taxon>Bacteria</taxon>
        <taxon>Bacillati</taxon>
        <taxon>Bacillota</taxon>
        <taxon>Clostridia</taxon>
        <taxon>Peptostreptococcales</taxon>
        <taxon>Peptostreptococcaceae</taxon>
        <taxon>Paraclostridium</taxon>
    </lineage>
</organism>
<evidence type="ECO:0000313" key="8">
    <source>
        <dbReference type="Proteomes" id="UP000049685"/>
    </source>
</evidence>
<sequence>MKKVIKGFELFLDIFKKKLVKLKNNKFGISYLINLFKVLNFYKDKDVSLISKFKVTFSILIALIYLILGIDFIPEFLLGAFGFVDDLIVIIWSLGIVNNEIEKYKKLKKEIKNSNIIEGVTFSIKDE</sequence>
<gene>
    <name evidence="7" type="ORF">UMC4404_18851</name>
</gene>
<name>A0A9P1L158_PARSO</name>
<keyword evidence="2 5" id="KW-0812">Transmembrane</keyword>
<keyword evidence="3 5" id="KW-1133">Transmembrane helix</keyword>
<dbReference type="KEGG" id="psor:RSJ16_15190"/>
<evidence type="ECO:0000256" key="3">
    <source>
        <dbReference type="ARBA" id="ARBA00022989"/>
    </source>
</evidence>
<protein>
    <submittedName>
        <fullName evidence="7">PF06803 family protein</fullName>
    </submittedName>
</protein>
<comment type="subcellular location">
    <subcellularLocation>
        <location evidence="1">Endomembrane system</location>
        <topology evidence="1">Multi-pass membrane protein</topology>
    </subcellularLocation>
</comment>
<feature type="transmembrane region" description="Helical" evidence="5">
    <location>
        <begin position="53"/>
        <end position="70"/>
    </location>
</feature>
<reference evidence="8" key="1">
    <citation type="submission" date="2015-01" db="EMBL/GenBank/DDBJ databases">
        <authorList>
            <person name="Aslett A.Martin."/>
            <person name="De Silva Nishadi"/>
        </authorList>
    </citation>
    <scope>NUCLEOTIDE SEQUENCE [LARGE SCALE GENOMIC DNA]</scope>
    <source>
        <strain evidence="8">UMC4404</strain>
    </source>
</reference>
<evidence type="ECO:0000259" key="6">
    <source>
        <dbReference type="Pfam" id="PF06803"/>
    </source>
</evidence>
<proteinExistence type="predicted"/>
<dbReference type="GO" id="GO:0012505">
    <property type="term" value="C:endomembrane system"/>
    <property type="evidence" value="ECO:0007669"/>
    <property type="project" value="UniProtKB-SubCell"/>
</dbReference>
<dbReference type="RefSeq" id="WP_057536776.1">
    <property type="nucleotide sequence ID" value="NZ_BDJI01000002.1"/>
</dbReference>
<evidence type="ECO:0000313" key="7">
    <source>
        <dbReference type="EMBL" id="CEO34009.1"/>
    </source>
</evidence>
<keyword evidence="4 5" id="KW-0472">Membrane</keyword>
<accession>A0A9P1L158</accession>
<evidence type="ECO:0000256" key="5">
    <source>
        <dbReference type="SAM" id="Phobius"/>
    </source>
</evidence>
<evidence type="ECO:0000256" key="4">
    <source>
        <dbReference type="ARBA" id="ARBA00023136"/>
    </source>
</evidence>